<organism evidence="2 3">
    <name type="scientific">Candidatus Choladousia intestinavium</name>
    <dbReference type="NCBI Taxonomy" id="2840727"/>
    <lineage>
        <taxon>Bacteria</taxon>
        <taxon>Bacillati</taxon>
        <taxon>Bacillota</taxon>
        <taxon>Clostridia</taxon>
        <taxon>Lachnospirales</taxon>
        <taxon>Lachnospiraceae</taxon>
        <taxon>Lachnospiraceae incertae sedis</taxon>
        <taxon>Candidatus Choladousia</taxon>
    </lineage>
</organism>
<proteinExistence type="predicted"/>
<name>A0A9D1AE23_9FIRM</name>
<dbReference type="PROSITE" id="PS50995">
    <property type="entry name" value="HTH_MARR_2"/>
    <property type="match status" value="1"/>
</dbReference>
<dbReference type="Proteomes" id="UP000886757">
    <property type="component" value="Unassembled WGS sequence"/>
</dbReference>
<dbReference type="SUPFAM" id="SSF46785">
    <property type="entry name" value="Winged helix' DNA-binding domain"/>
    <property type="match status" value="1"/>
</dbReference>
<reference evidence="2" key="2">
    <citation type="journal article" date="2021" name="PeerJ">
        <title>Extensive microbial diversity within the chicken gut microbiome revealed by metagenomics and culture.</title>
        <authorList>
            <person name="Gilroy R."/>
            <person name="Ravi A."/>
            <person name="Getino M."/>
            <person name="Pursley I."/>
            <person name="Horton D.L."/>
            <person name="Alikhan N.F."/>
            <person name="Baker D."/>
            <person name="Gharbi K."/>
            <person name="Hall N."/>
            <person name="Watson M."/>
            <person name="Adriaenssens E.M."/>
            <person name="Foster-Nyarko E."/>
            <person name="Jarju S."/>
            <person name="Secka A."/>
            <person name="Antonio M."/>
            <person name="Oren A."/>
            <person name="Chaudhuri R.R."/>
            <person name="La Ragione R."/>
            <person name="Hildebrand F."/>
            <person name="Pallen M.J."/>
        </authorList>
    </citation>
    <scope>NUCLEOTIDE SEQUENCE</scope>
    <source>
        <strain evidence="2">ChiSjej4B22-8148</strain>
    </source>
</reference>
<evidence type="ECO:0000313" key="2">
    <source>
        <dbReference type="EMBL" id="HIR14558.1"/>
    </source>
</evidence>
<dbReference type="GO" id="GO:0003700">
    <property type="term" value="F:DNA-binding transcription factor activity"/>
    <property type="evidence" value="ECO:0007669"/>
    <property type="project" value="InterPro"/>
</dbReference>
<dbReference type="SMART" id="SM00347">
    <property type="entry name" value="HTH_MARR"/>
    <property type="match status" value="1"/>
</dbReference>
<dbReference type="Gene3D" id="1.10.10.10">
    <property type="entry name" value="Winged helix-like DNA-binding domain superfamily/Winged helix DNA-binding domain"/>
    <property type="match status" value="1"/>
</dbReference>
<dbReference type="InterPro" id="IPR036388">
    <property type="entry name" value="WH-like_DNA-bd_sf"/>
</dbReference>
<accession>A0A9D1AE23</accession>
<comment type="caution">
    <text evidence="2">The sequence shown here is derived from an EMBL/GenBank/DDBJ whole genome shotgun (WGS) entry which is preliminary data.</text>
</comment>
<dbReference type="Pfam" id="PF01047">
    <property type="entry name" value="MarR"/>
    <property type="match status" value="1"/>
</dbReference>
<feature type="domain" description="HTH marR-type" evidence="1">
    <location>
        <begin position="1"/>
        <end position="134"/>
    </location>
</feature>
<dbReference type="PANTHER" id="PTHR33164:SF43">
    <property type="entry name" value="HTH-TYPE TRANSCRIPTIONAL REPRESSOR YETL"/>
    <property type="match status" value="1"/>
</dbReference>
<dbReference type="PRINTS" id="PR00598">
    <property type="entry name" value="HTHMARR"/>
</dbReference>
<sequence length="140" mass="16026">MDYYASARKLLALRSSLEHIPLNRHLLELTRGEFFVLSYLNQKKAVNPKELSRAMSVSTARIAALLKHMEEKGWILKTLDSRDNRQILVSMTKSGKSIFEARYRETILQIAGLLEALGPEDTETLLRIEEKMVHIFPSAL</sequence>
<dbReference type="EMBL" id="DVGK01000132">
    <property type="protein sequence ID" value="HIR14558.1"/>
    <property type="molecule type" value="Genomic_DNA"/>
</dbReference>
<reference evidence="2" key="1">
    <citation type="submission" date="2020-10" db="EMBL/GenBank/DDBJ databases">
        <authorList>
            <person name="Gilroy R."/>
        </authorList>
    </citation>
    <scope>NUCLEOTIDE SEQUENCE</scope>
    <source>
        <strain evidence="2">ChiSjej4B22-8148</strain>
    </source>
</reference>
<dbReference type="AlphaFoldDB" id="A0A9D1AE23"/>
<dbReference type="InterPro" id="IPR000835">
    <property type="entry name" value="HTH_MarR-typ"/>
</dbReference>
<dbReference type="InterPro" id="IPR039422">
    <property type="entry name" value="MarR/SlyA-like"/>
</dbReference>
<dbReference type="GO" id="GO:0006950">
    <property type="term" value="P:response to stress"/>
    <property type="evidence" value="ECO:0007669"/>
    <property type="project" value="TreeGrafter"/>
</dbReference>
<dbReference type="InterPro" id="IPR036390">
    <property type="entry name" value="WH_DNA-bd_sf"/>
</dbReference>
<dbReference type="PANTHER" id="PTHR33164">
    <property type="entry name" value="TRANSCRIPTIONAL REGULATOR, MARR FAMILY"/>
    <property type="match status" value="1"/>
</dbReference>
<gene>
    <name evidence="2" type="ORF">IAB31_11625</name>
</gene>
<protein>
    <submittedName>
        <fullName evidence="2">MarR family transcriptional regulator</fullName>
    </submittedName>
</protein>
<evidence type="ECO:0000313" key="3">
    <source>
        <dbReference type="Proteomes" id="UP000886757"/>
    </source>
</evidence>
<evidence type="ECO:0000259" key="1">
    <source>
        <dbReference type="PROSITE" id="PS50995"/>
    </source>
</evidence>